<evidence type="ECO:0000313" key="4">
    <source>
        <dbReference type="EMBL" id="PTB42628.1"/>
    </source>
</evidence>
<dbReference type="Proteomes" id="UP000240493">
    <property type="component" value="Unassembled WGS sequence"/>
</dbReference>
<sequence>MEPQFRSSASQPLNRHPKHCLQRRACIRRNQGRPASINLVFAIPLDPDVQALLDVRPHDPNGCKWTTSSESLAFSSEADEDQVRAAFLDEYNSLAEQHGVRSIVAGDTTFDPSQWESIIPSQKHGWLHRIFHGASGQLAPNRLDPASRALYKRSVSDLGHLRSRTEMYKPVDIPDMVRLTRESVLRLPPEYAPFPLVLPTSIRASAHYIAQNANTRGLFRIPGSEKVVKSLVEYYYCHGYYSTVVSGVCRSTLPTHIPYTIHDVASTFKRFLSLMPGGILGSLPLFEIFVEIHSRLNGPSELSSTNRDKVRARLIALAIETIESRLRRPLICAVFGLLNLIGRIAELSPDCDGRSVPANHQLMDYKALGICFGPLLIGNPCERNTMKSATSTSGLLPFSLSSKRHRRQMLKMNKESKAGFSEVKNVMLAGSVAEMLITYWRDVVHEMNDLNTSARHALSSLRMSSSVSEPCITSLLVDSDVSTVADSEDRVDQDDSPEPRTPTTAPRRERSWQSSRASGRELSTNLAYIHLSPTLEQGSLEKACSSPEFFPTVPAGANTQPAATSGRKATPVSCSLSRSGAIRRMGSTPLTHSCSFQETTGLSAEDAPDGFTQSMSMGAIPPRISSRDSRHFGVSTMSPTFEAESKNMNNDQTTFVTVREEPVEEPIHPTVRSPLSERLRERGGAFKNLLTRKQPNRPFTLQSRPLEREASMSRRQYRLLPPLFSDEELAGDYDLLGTEERPRYLHFEGKTPTKRRSVRALAAMFEGQYDSSPPLTRKTWTGAESNDVADWVEGNGQDRPTSLFIQNSPPKSLRSATTLHTHAEAPGDTETGGVAGGKYSPSSNTWSMTPQKHDTQHSFSSNSSRQRDTSTVACEKGTQTNMTDDEAMPQSVSSSTQYSLADHLAVIGGGLVSRPSGSTTTAKIEDASLPSGEESSARMILLEAQVQQLKEYDMSALRKQLQDANSDLDKWKERALAAKRKSRLFQKFTTRVRRLHGSLMIDSSRHSGCDESAVIEESDAEGSYLIHSVRFNKALEGIQRGGGGAHISADQEIRGVKDGDVVATKMLQSLYSDVSTMAGSSPGDSMTMATGDGEALLLQGMDGVASPKDDGEMTKFRLAFVELWMAVQELLRMEDEEAASSSQQSSTCFEHESFSED</sequence>
<accession>A0A2T3ZCU1</accession>
<dbReference type="SUPFAM" id="SSF48350">
    <property type="entry name" value="GTPase activation domain, GAP"/>
    <property type="match status" value="1"/>
</dbReference>
<feature type="compositionally biased region" description="Polar residues" evidence="2">
    <location>
        <begin position="840"/>
        <end position="850"/>
    </location>
</feature>
<dbReference type="PANTHER" id="PTHR45808:SF2">
    <property type="entry name" value="RHO GTPASE-ACTIVATING PROTEIN 68F"/>
    <property type="match status" value="1"/>
</dbReference>
<dbReference type="GO" id="GO:0005096">
    <property type="term" value="F:GTPase activator activity"/>
    <property type="evidence" value="ECO:0007669"/>
    <property type="project" value="TreeGrafter"/>
</dbReference>
<feature type="region of interest" description="Disordered" evidence="2">
    <location>
        <begin position="792"/>
        <end position="872"/>
    </location>
</feature>
<dbReference type="Pfam" id="PF00620">
    <property type="entry name" value="RhoGAP"/>
    <property type="match status" value="1"/>
</dbReference>
<protein>
    <recommendedName>
        <fullName evidence="3">Rho-GAP domain-containing protein</fullName>
    </recommendedName>
</protein>
<feature type="region of interest" description="Disordered" evidence="2">
    <location>
        <begin position="483"/>
        <end position="518"/>
    </location>
</feature>
<evidence type="ECO:0000259" key="3">
    <source>
        <dbReference type="PROSITE" id="PS50238"/>
    </source>
</evidence>
<evidence type="ECO:0000256" key="2">
    <source>
        <dbReference type="SAM" id="MobiDB-lite"/>
    </source>
</evidence>
<dbReference type="EMBL" id="KZ679260">
    <property type="protein sequence ID" value="PTB42628.1"/>
    <property type="molecule type" value="Genomic_DNA"/>
</dbReference>
<proteinExistence type="predicted"/>
<dbReference type="PANTHER" id="PTHR45808">
    <property type="entry name" value="RHO GTPASE-ACTIVATING PROTEIN 68F"/>
    <property type="match status" value="1"/>
</dbReference>
<dbReference type="STRING" id="1042311.A0A2T3ZCU1"/>
<reference evidence="4 5" key="1">
    <citation type="submission" date="2016-07" db="EMBL/GenBank/DDBJ databases">
        <title>Multiple horizontal gene transfer events from other fungi enriched the ability of initially mycotrophic Trichoderma (Ascomycota) to feed on dead plant biomass.</title>
        <authorList>
            <consortium name="DOE Joint Genome Institute"/>
            <person name="Aerts A."/>
            <person name="Atanasova L."/>
            <person name="Chenthamara K."/>
            <person name="Zhang J."/>
            <person name="Grujic M."/>
            <person name="Henrissat B."/>
            <person name="Kuo A."/>
            <person name="Salamov A."/>
            <person name="Lipzen A."/>
            <person name="Labutti K."/>
            <person name="Barry K."/>
            <person name="Miao Y."/>
            <person name="Rahimi M.J."/>
            <person name="Shen Q."/>
            <person name="Grigoriev I.V."/>
            <person name="Kubicek C.P."/>
            <person name="Druzhinina I.S."/>
        </authorList>
    </citation>
    <scope>NUCLEOTIDE SEQUENCE [LARGE SCALE GENOMIC DNA]</scope>
    <source>
        <strain evidence="4 5">CBS 433.97</strain>
    </source>
</reference>
<dbReference type="InterPro" id="IPR008936">
    <property type="entry name" value="Rho_GTPase_activation_prot"/>
</dbReference>
<feature type="compositionally biased region" description="Polar residues" evidence="2">
    <location>
        <begin position="857"/>
        <end position="872"/>
    </location>
</feature>
<organism evidence="4 5">
    <name type="scientific">Trichoderma asperellum (strain ATCC 204424 / CBS 433.97 / NBRC 101777)</name>
    <dbReference type="NCBI Taxonomy" id="1042311"/>
    <lineage>
        <taxon>Eukaryota</taxon>
        <taxon>Fungi</taxon>
        <taxon>Dikarya</taxon>
        <taxon>Ascomycota</taxon>
        <taxon>Pezizomycotina</taxon>
        <taxon>Sordariomycetes</taxon>
        <taxon>Hypocreomycetidae</taxon>
        <taxon>Hypocreales</taxon>
        <taxon>Hypocreaceae</taxon>
        <taxon>Trichoderma</taxon>
    </lineage>
</organism>
<dbReference type="GO" id="GO:0005737">
    <property type="term" value="C:cytoplasm"/>
    <property type="evidence" value="ECO:0007669"/>
    <property type="project" value="TreeGrafter"/>
</dbReference>
<dbReference type="PROSITE" id="PS50238">
    <property type="entry name" value="RHOGAP"/>
    <property type="match status" value="1"/>
</dbReference>
<name>A0A2T3ZCU1_TRIA4</name>
<dbReference type="InterPro" id="IPR000198">
    <property type="entry name" value="RhoGAP_dom"/>
</dbReference>
<dbReference type="SMART" id="SM00324">
    <property type="entry name" value="RhoGAP"/>
    <property type="match status" value="1"/>
</dbReference>
<feature type="region of interest" description="Disordered" evidence="2">
    <location>
        <begin position="1135"/>
        <end position="1157"/>
    </location>
</feature>
<feature type="coiled-coil region" evidence="1">
    <location>
        <begin position="954"/>
        <end position="981"/>
    </location>
</feature>
<keyword evidence="1" id="KW-0175">Coiled coil</keyword>
<feature type="domain" description="Rho-GAP" evidence="3">
    <location>
        <begin position="192"/>
        <end position="407"/>
    </location>
</feature>
<evidence type="ECO:0000313" key="5">
    <source>
        <dbReference type="Proteomes" id="UP000240493"/>
    </source>
</evidence>
<evidence type="ECO:0000256" key="1">
    <source>
        <dbReference type="SAM" id="Coils"/>
    </source>
</evidence>
<dbReference type="GO" id="GO:0007264">
    <property type="term" value="P:small GTPase-mediated signal transduction"/>
    <property type="evidence" value="ECO:0007669"/>
    <property type="project" value="TreeGrafter"/>
</dbReference>
<dbReference type="AlphaFoldDB" id="A0A2T3ZCU1"/>
<dbReference type="Gene3D" id="1.10.555.10">
    <property type="entry name" value="Rho GTPase activation protein"/>
    <property type="match status" value="1"/>
</dbReference>
<feature type="compositionally biased region" description="Polar residues" evidence="2">
    <location>
        <begin position="798"/>
        <end position="820"/>
    </location>
</feature>
<dbReference type="OrthoDB" id="9994905at2759"/>
<keyword evidence="5" id="KW-1185">Reference proteome</keyword>
<dbReference type="CDD" id="cd00159">
    <property type="entry name" value="RhoGAP"/>
    <property type="match status" value="1"/>
</dbReference>
<gene>
    <name evidence="4" type="ORF">M441DRAFT_46293</name>
</gene>